<proteinExistence type="inferred from homology"/>
<keyword evidence="10" id="KW-1185">Reference proteome</keyword>
<dbReference type="CDD" id="cd06261">
    <property type="entry name" value="TM_PBP2"/>
    <property type="match status" value="1"/>
</dbReference>
<evidence type="ECO:0000256" key="1">
    <source>
        <dbReference type="ARBA" id="ARBA00004651"/>
    </source>
</evidence>
<feature type="transmembrane region" description="Helical" evidence="7">
    <location>
        <begin position="135"/>
        <end position="154"/>
    </location>
</feature>
<keyword evidence="3" id="KW-1003">Cell membrane</keyword>
<dbReference type="PANTHER" id="PTHR30151:SF0">
    <property type="entry name" value="ABC TRANSPORTER PERMEASE PROTEIN MJ0413-RELATED"/>
    <property type="match status" value="1"/>
</dbReference>
<evidence type="ECO:0000259" key="8">
    <source>
        <dbReference type="PROSITE" id="PS50928"/>
    </source>
</evidence>
<evidence type="ECO:0000256" key="4">
    <source>
        <dbReference type="ARBA" id="ARBA00022692"/>
    </source>
</evidence>
<dbReference type="GO" id="GO:0005886">
    <property type="term" value="C:plasma membrane"/>
    <property type="evidence" value="ECO:0007669"/>
    <property type="project" value="UniProtKB-SubCell"/>
</dbReference>
<dbReference type="EMBL" id="BJUB01000007">
    <property type="protein sequence ID" value="GEK21833.1"/>
    <property type="molecule type" value="Genomic_DNA"/>
</dbReference>
<evidence type="ECO:0000256" key="5">
    <source>
        <dbReference type="ARBA" id="ARBA00022989"/>
    </source>
</evidence>
<protein>
    <submittedName>
        <fullName evidence="9">ABC transporter permease</fullName>
    </submittedName>
</protein>
<evidence type="ECO:0000313" key="9">
    <source>
        <dbReference type="EMBL" id="GEK21833.1"/>
    </source>
</evidence>
<dbReference type="PROSITE" id="PS50928">
    <property type="entry name" value="ABC_TM1"/>
    <property type="match status" value="1"/>
</dbReference>
<accession>A0A510V4N5</accession>
<evidence type="ECO:0000256" key="7">
    <source>
        <dbReference type="RuleBase" id="RU363032"/>
    </source>
</evidence>
<keyword evidence="2 7" id="KW-0813">Transport</keyword>
<dbReference type="InterPro" id="IPR000515">
    <property type="entry name" value="MetI-like"/>
</dbReference>
<dbReference type="GO" id="GO:0055085">
    <property type="term" value="P:transmembrane transport"/>
    <property type="evidence" value="ECO:0007669"/>
    <property type="project" value="InterPro"/>
</dbReference>
<comment type="subcellular location">
    <subcellularLocation>
        <location evidence="1 7">Cell membrane</location>
        <topology evidence="1 7">Multi-pass membrane protein</topology>
    </subcellularLocation>
</comment>
<dbReference type="OrthoDB" id="3173654at2"/>
<name>A0A510V4N5_9CELL</name>
<feature type="transmembrane region" description="Helical" evidence="7">
    <location>
        <begin position="160"/>
        <end position="179"/>
    </location>
</feature>
<dbReference type="AlphaFoldDB" id="A0A510V4N5"/>
<keyword evidence="4 7" id="KW-0812">Transmembrane</keyword>
<feature type="domain" description="ABC transmembrane type-1" evidence="8">
    <location>
        <begin position="94"/>
        <end position="274"/>
    </location>
</feature>
<reference evidence="9 10" key="1">
    <citation type="submission" date="2019-07" db="EMBL/GenBank/DDBJ databases">
        <title>Whole genome shotgun sequence of Cellulomonas xylanilytica NBRC 101102.</title>
        <authorList>
            <person name="Hosoyama A."/>
            <person name="Uohara A."/>
            <person name="Ohji S."/>
            <person name="Ichikawa N."/>
        </authorList>
    </citation>
    <scope>NUCLEOTIDE SEQUENCE [LARGE SCALE GENOMIC DNA]</scope>
    <source>
        <strain evidence="9 10">NBRC 101102</strain>
    </source>
</reference>
<dbReference type="RefSeq" id="WP_146927632.1">
    <property type="nucleotide sequence ID" value="NZ_BJUB01000007.1"/>
</dbReference>
<comment type="caution">
    <text evidence="9">The sequence shown here is derived from an EMBL/GenBank/DDBJ whole genome shotgun (WGS) entry which is preliminary data.</text>
</comment>
<feature type="transmembrane region" description="Helical" evidence="7">
    <location>
        <begin position="101"/>
        <end position="123"/>
    </location>
</feature>
<organism evidence="9 10">
    <name type="scientific">Cellulomonas xylanilytica</name>
    <dbReference type="NCBI Taxonomy" id="233583"/>
    <lineage>
        <taxon>Bacteria</taxon>
        <taxon>Bacillati</taxon>
        <taxon>Actinomycetota</taxon>
        <taxon>Actinomycetes</taxon>
        <taxon>Micrococcales</taxon>
        <taxon>Cellulomonadaceae</taxon>
        <taxon>Cellulomonas</taxon>
    </lineage>
</organism>
<dbReference type="InterPro" id="IPR035906">
    <property type="entry name" value="MetI-like_sf"/>
</dbReference>
<keyword evidence="6 7" id="KW-0472">Membrane</keyword>
<evidence type="ECO:0000256" key="2">
    <source>
        <dbReference type="ARBA" id="ARBA00022448"/>
    </source>
</evidence>
<gene>
    <name evidence="9" type="ORF">CXY01_23530</name>
</gene>
<keyword evidence="5 7" id="KW-1133">Transmembrane helix</keyword>
<evidence type="ECO:0000313" key="10">
    <source>
        <dbReference type="Proteomes" id="UP000321118"/>
    </source>
</evidence>
<feature type="transmembrane region" description="Helical" evidence="7">
    <location>
        <begin position="251"/>
        <end position="277"/>
    </location>
</feature>
<dbReference type="Gene3D" id="1.10.3720.10">
    <property type="entry name" value="MetI-like"/>
    <property type="match status" value="1"/>
</dbReference>
<comment type="similarity">
    <text evidence="7">Belongs to the binding-protein-dependent transport system permease family.</text>
</comment>
<dbReference type="PANTHER" id="PTHR30151">
    <property type="entry name" value="ALKANE SULFONATE ABC TRANSPORTER-RELATED, MEMBRANE SUBUNIT"/>
    <property type="match status" value="1"/>
</dbReference>
<dbReference type="Pfam" id="PF00528">
    <property type="entry name" value="BPD_transp_1"/>
    <property type="match status" value="1"/>
</dbReference>
<dbReference type="Proteomes" id="UP000321118">
    <property type="component" value="Unassembled WGS sequence"/>
</dbReference>
<sequence>MSSSTLTRPESTLDPAPEDYRRRAGLSVDEARPARVLPLLGKVLRGSAAILLFAALWEVAPRIGLVDAVFLPPLSTSLGALSDLVASGQLTEHLRASLTRALIGLSIAIATAIPLGALIGRSAAVARFLNPVLELFRNTAALALLPVFVLILGIGETSKIALVVYACFFPVLLSTITGVRTVDPLLLKSARSLGLRPLQLFTKVTLPAAVPTIFTGVRMAGAASILVLVAAEMVGARAGLGYLVTAAQQNFQIPAMYAGIITIALVGLSINAVLLLAERRLSRWRPTS</sequence>
<feature type="transmembrane region" description="Helical" evidence="7">
    <location>
        <begin position="200"/>
        <end position="231"/>
    </location>
</feature>
<evidence type="ECO:0000256" key="3">
    <source>
        <dbReference type="ARBA" id="ARBA00022475"/>
    </source>
</evidence>
<evidence type="ECO:0000256" key="6">
    <source>
        <dbReference type="ARBA" id="ARBA00023136"/>
    </source>
</evidence>
<dbReference type="SUPFAM" id="SSF161098">
    <property type="entry name" value="MetI-like"/>
    <property type="match status" value="1"/>
</dbReference>